<evidence type="ECO:0000313" key="2">
    <source>
        <dbReference type="Proteomes" id="UP000669605"/>
    </source>
</evidence>
<dbReference type="Proteomes" id="UP000669605">
    <property type="component" value="Unassembled WGS sequence"/>
</dbReference>
<dbReference type="EMBL" id="JAAAUB010000005">
    <property type="protein sequence ID" value="NMH16452.1"/>
    <property type="molecule type" value="Genomic_DNA"/>
</dbReference>
<keyword evidence="2" id="KW-1185">Reference proteome</keyword>
<name>A0ABX1QL81_9PROT</name>
<evidence type="ECO:0000313" key="1">
    <source>
        <dbReference type="EMBL" id="NMH16452.1"/>
    </source>
</evidence>
<gene>
    <name evidence="1" type="ORF">GV368_04895</name>
</gene>
<sequence>MKIGFVLIDSPLTPFSTRREIVQWAAYCRNQAALSGNPVSREAWQRELDETERLLAQTLADGNGR</sequence>
<proteinExistence type="predicted"/>
<organism evidence="1 2">
    <name type="scientific">Tepidiphilus baoligensis</name>
    <dbReference type="NCBI Taxonomy" id="2698687"/>
    <lineage>
        <taxon>Bacteria</taxon>
        <taxon>Pseudomonadati</taxon>
        <taxon>Pseudomonadota</taxon>
        <taxon>Hydrogenophilia</taxon>
        <taxon>Hydrogenophilales</taxon>
        <taxon>Hydrogenophilaceae</taxon>
        <taxon>Tepidiphilus</taxon>
    </lineage>
</organism>
<protein>
    <submittedName>
        <fullName evidence="1">Uncharacterized protein</fullName>
    </submittedName>
</protein>
<comment type="caution">
    <text evidence="1">The sequence shown here is derived from an EMBL/GenBank/DDBJ whole genome shotgun (WGS) entry which is preliminary data.</text>
</comment>
<dbReference type="RefSeq" id="WP_142804123.1">
    <property type="nucleotide sequence ID" value="NZ_JBHSGH010000003.1"/>
</dbReference>
<accession>A0ABX1QL81</accession>
<reference evidence="1 2" key="1">
    <citation type="journal article" date="2020" name="Curr. Microbiol.">
        <title>Tepidiphilus baoligensis sp. nov., a Novel Bacterium of the Family Hydrogenophilaceae Isolated from an Oil Reservoir.</title>
        <authorList>
            <person name="Zhang X."/>
            <person name="Wang G."/>
            <person name="Ma X."/>
            <person name="Yu J."/>
            <person name="You J."/>
            <person name="Xue Y."/>
            <person name="Ma Y."/>
        </authorList>
    </citation>
    <scope>NUCLEOTIDE SEQUENCE [LARGE SCALE GENOMIC DNA]</scope>
    <source>
        <strain evidence="1 2">B18-69</strain>
    </source>
</reference>